<organism evidence="1 2">
    <name type="scientific">Fusarium decemcellulare</name>
    <dbReference type="NCBI Taxonomy" id="57161"/>
    <lineage>
        <taxon>Eukaryota</taxon>
        <taxon>Fungi</taxon>
        <taxon>Dikarya</taxon>
        <taxon>Ascomycota</taxon>
        <taxon>Pezizomycotina</taxon>
        <taxon>Sordariomycetes</taxon>
        <taxon>Hypocreomycetidae</taxon>
        <taxon>Hypocreales</taxon>
        <taxon>Nectriaceae</taxon>
        <taxon>Fusarium</taxon>
        <taxon>Fusarium decemcellulare species complex</taxon>
    </lineage>
</organism>
<sequence length="910" mass="96450">MLLKSKTCLLALAFVSPSLCSVVSLYRPPVVSLPERPDSTGGSALAGDVSRTNTSGQFVTAGKPLPSVPDAEDPKTSLETTKPSETTLDSLPHQASTATSDSAGLPTGPLETSTDPLESQDPGIPTAPEVSISQDISTETLGPSGETTDPNPTGQTETEPVVDVPTSNGNSGMSSSATGVEQTEHPISENPTTPVPISELPSDSREQAPSIGTSDASTEDQQETTTLTDTQTTPTTAEHTNILSTLSLPLTLSLPGDSAGTTGSSSGSEAISNTYDESITTTSSDGTIVTPSDTSLQTDTTETSINQDDTTQLSGEQTDAETSALTSDGESNETDNLSSPIATSTESDDMTRPSSQKTQPGASETQATSAMETDELETTAEPVKTSLIGGSTEPADVTTEPVDPKSTATNDEPHVTSPQDTKTEGQQATVTGTDGAVATWSATRDPEHSDISQTVTQTDDDGAIIIIFPGGWKWTPVGGGKKGGPTPTSNPDPEDGDDKDDPDEDDDDDEEEECTTTAPPECTMTLSYFTQDGGEETSTRIGSCAPVTGCVSGEQSTTTTTIAPEIPRITGLLPDDQPAQEPSKAEPVDDETADYFNDLFKKWGITNDNTDKDPEAACEGVSFGANAECLGLFSKAFCDVVEEDETQKVSRNFTYEDVISRDDIKAIVTGALRRSLHLREVKCPSHTFNFDWTGADGDCNLSCSEAFEMLQTQCDNPFFIGLASEGTLDVGCGNYSYQVDREPTRTSSTTELPSTTPAITSTSTTTTTEEPEPTETEASFEIQNLQCNNEDDFEGHADISSNGVWDAVEQACADIKSDDMHMSPVYRPLVEEYEDIDSHKHRVTWSWIEGCYMEEDYVTLNDPFEEGPVNALGDSRCVIILRDAWEKCNNGGVGGSQDVGCVRYRIESGV</sequence>
<reference evidence="1" key="1">
    <citation type="submission" date="2022-08" db="EMBL/GenBank/DDBJ databases">
        <title>Genome Sequence of Fusarium decemcellulare.</title>
        <authorList>
            <person name="Buettner E."/>
        </authorList>
    </citation>
    <scope>NUCLEOTIDE SEQUENCE</scope>
    <source>
        <strain evidence="1">Babe19</strain>
    </source>
</reference>
<protein>
    <submittedName>
        <fullName evidence="1">Uncharacterized protein</fullName>
    </submittedName>
</protein>
<dbReference type="EMBL" id="JANRMS010000473">
    <property type="protein sequence ID" value="KAJ3539206.1"/>
    <property type="molecule type" value="Genomic_DNA"/>
</dbReference>
<dbReference type="Proteomes" id="UP001148629">
    <property type="component" value="Unassembled WGS sequence"/>
</dbReference>
<evidence type="ECO:0000313" key="2">
    <source>
        <dbReference type="Proteomes" id="UP001148629"/>
    </source>
</evidence>
<evidence type="ECO:0000313" key="1">
    <source>
        <dbReference type="EMBL" id="KAJ3539206.1"/>
    </source>
</evidence>
<gene>
    <name evidence="1" type="ORF">NM208_g5583</name>
</gene>
<comment type="caution">
    <text evidence="1">The sequence shown here is derived from an EMBL/GenBank/DDBJ whole genome shotgun (WGS) entry which is preliminary data.</text>
</comment>
<proteinExistence type="predicted"/>
<name>A0ACC1SGL7_9HYPO</name>
<accession>A0ACC1SGL7</accession>
<keyword evidence="2" id="KW-1185">Reference proteome</keyword>